<name>A0A8W8P615_MAGGI</name>
<dbReference type="Proteomes" id="UP000005408">
    <property type="component" value="Unassembled WGS sequence"/>
</dbReference>
<dbReference type="AlphaFoldDB" id="A0A8W8P615"/>
<accession>A0A8W8P615</accession>
<evidence type="ECO:0000313" key="2">
    <source>
        <dbReference type="EnsemblMetazoa" id="G9410.1:cds"/>
    </source>
</evidence>
<sequence>MAQDSLLKEILDTLEDPDTVQLFATANGLVGDAEVENRLRELQWDKHIDNLWQEVLSDIESPPKKKCHSLNDGNQPSTSRQVGGGGESSDSKNTLTKPYYIWKRDTRTFKKNLARDTTFKVKFNDQWRGDKLLDIPTKLHEMFDDLLSEARGHDADLGRVVLSHPSLNNPIVVPLQSWENLNADVVMSEITKVLNSNESLPVDENLLVTIGSIDLPKGGGNPRKLPITSLFGPKNSLQRKRSLFHVENDNNLCMAISIGLCFLKTCKKVDSDVWNDLVREDSGTMLDHVIKHHTVTQSYYDNILKPQRKKKQTELAMWLCARAGVPNDRYLGLNDIEPFEALLDVCINVVSSRVGNKFVRVTEDQEKPRLYLYHVDTETEKHWHGIASIQGFFKTSVVLQCCKRSPDLHVCQEWQCPNCLEYQIGEHHCFQKAYGSNLEKRNKKFIFYDFETRQDDIFQCEQGYRPSRIRCEQCVKKQRQCLDCRLCKNCRDPSCGLQQHKVNFAVLQTSCHMCEKEELVDDATCSCCGTRCFKCSRTIKVNT</sequence>
<evidence type="ECO:0000313" key="3">
    <source>
        <dbReference type="Proteomes" id="UP000005408"/>
    </source>
</evidence>
<reference evidence="2" key="1">
    <citation type="submission" date="2022-08" db="UniProtKB">
        <authorList>
            <consortium name="EnsemblMetazoa"/>
        </authorList>
    </citation>
    <scope>IDENTIFICATION</scope>
    <source>
        <strain evidence="2">05x7-T-G4-1.051#20</strain>
    </source>
</reference>
<keyword evidence="3" id="KW-1185">Reference proteome</keyword>
<organism evidence="2 3">
    <name type="scientific">Magallana gigas</name>
    <name type="common">Pacific oyster</name>
    <name type="synonym">Crassostrea gigas</name>
    <dbReference type="NCBI Taxonomy" id="29159"/>
    <lineage>
        <taxon>Eukaryota</taxon>
        <taxon>Metazoa</taxon>
        <taxon>Spiralia</taxon>
        <taxon>Lophotrochozoa</taxon>
        <taxon>Mollusca</taxon>
        <taxon>Bivalvia</taxon>
        <taxon>Autobranchia</taxon>
        <taxon>Pteriomorphia</taxon>
        <taxon>Ostreida</taxon>
        <taxon>Ostreoidea</taxon>
        <taxon>Ostreidae</taxon>
        <taxon>Magallana</taxon>
    </lineage>
</organism>
<protein>
    <submittedName>
        <fullName evidence="2">Uncharacterized protein</fullName>
    </submittedName>
</protein>
<feature type="compositionally biased region" description="Polar residues" evidence="1">
    <location>
        <begin position="71"/>
        <end position="81"/>
    </location>
</feature>
<evidence type="ECO:0000256" key="1">
    <source>
        <dbReference type="SAM" id="MobiDB-lite"/>
    </source>
</evidence>
<dbReference type="EnsemblMetazoa" id="G9410.1">
    <property type="protein sequence ID" value="G9410.1:cds"/>
    <property type="gene ID" value="G9410"/>
</dbReference>
<feature type="region of interest" description="Disordered" evidence="1">
    <location>
        <begin position="62"/>
        <end position="91"/>
    </location>
</feature>
<proteinExistence type="predicted"/>